<dbReference type="OrthoDB" id="9801642at2"/>
<evidence type="ECO:0000313" key="12">
    <source>
        <dbReference type="Proteomes" id="UP000076268"/>
    </source>
</evidence>
<dbReference type="GO" id="GO:0005543">
    <property type="term" value="F:phospholipid binding"/>
    <property type="evidence" value="ECO:0007669"/>
    <property type="project" value="TreeGrafter"/>
</dbReference>
<evidence type="ECO:0000313" key="11">
    <source>
        <dbReference type="EMBL" id="KYZ76379.1"/>
    </source>
</evidence>
<comment type="caution">
    <text evidence="11">The sequence shown here is derived from an EMBL/GenBank/DDBJ whole genome shotgun (WGS) entry which is preliminary data.</text>
</comment>
<evidence type="ECO:0000256" key="2">
    <source>
        <dbReference type="ARBA" id="ARBA00012687"/>
    </source>
</evidence>
<comment type="similarity">
    <text evidence="10">Belongs to the LpxB family.</text>
</comment>
<dbReference type="HAMAP" id="MF_00392">
    <property type="entry name" value="LpxB"/>
    <property type="match status" value="1"/>
</dbReference>
<gene>
    <name evidence="10" type="primary">lpxB</name>
    <name evidence="11" type="ORF">AXX12_08060</name>
</gene>
<dbReference type="STRING" id="1794912.AXX12_08060"/>
<comment type="pathway">
    <text evidence="10">Bacterial outer membrane biogenesis; LPS lipid A biosynthesis.</text>
</comment>
<sequence length="382" mass="40938">MKIMFSAGEASGDLHGASVAKALKALAPDVTMFGMGGRHMAEAGVEIVYDIADLGVIGIVEVIKNLPRLFRLRDMLGEIMDRERPDVLVVIDYPGFNTRLAKVAKAKGIPIVSYISPSAWAWGKGRAKEVAQTVSKVAAIFPFEADVYREAGADVVFVGHPLLDIVKPTMTRQEAFSFFGADPARPVLLLLPGSRKQEIENLLPDILDAAAKIAAKLPECQFFLPVASTIPENMLTDLVAKRGLQVSFTHGHTYDLMSIADVAIAASGTVTLEAALLQLPSVIIYKVNSLTYYLGKLLVKIPHIGLPNIVAGRKILPELLQHNANPDAIAEAALPLLTDQQTRQTVLADLAIVSEKLGSGGAVKRVAEVILSVAGDQPKRGD</sequence>
<evidence type="ECO:0000256" key="7">
    <source>
        <dbReference type="ARBA" id="ARBA00022679"/>
    </source>
</evidence>
<keyword evidence="6 10" id="KW-0328">Glycosyltransferase</keyword>
<dbReference type="GO" id="GO:0016020">
    <property type="term" value="C:membrane"/>
    <property type="evidence" value="ECO:0007669"/>
    <property type="project" value="GOC"/>
</dbReference>
<comment type="function">
    <text evidence="1 10">Condensation of UDP-2,3-diacylglucosamine and 2,3-diacylglucosamine-1-phosphate to form lipid A disaccharide, a precursor of lipid A, a phosphorylated glycolipid that anchors the lipopolysaccharide to the outer membrane of the cell.</text>
</comment>
<dbReference type="RefSeq" id="WP_066241744.1">
    <property type="nucleotide sequence ID" value="NZ_LSGP01000017.1"/>
</dbReference>
<evidence type="ECO:0000256" key="3">
    <source>
        <dbReference type="ARBA" id="ARBA00020902"/>
    </source>
</evidence>
<proteinExistence type="inferred from homology"/>
<name>A0A154BR62_ANASB</name>
<keyword evidence="7 10" id="KW-0808">Transferase</keyword>
<dbReference type="Proteomes" id="UP000076268">
    <property type="component" value="Unassembled WGS sequence"/>
</dbReference>
<comment type="catalytic activity">
    <reaction evidence="9 10">
        <text>a lipid X + a UDP-2-N,3-O-bis[(3R)-3-hydroxyacyl]-alpha-D-glucosamine = a lipid A disaccharide + UDP + H(+)</text>
        <dbReference type="Rhea" id="RHEA:67828"/>
        <dbReference type="ChEBI" id="CHEBI:15378"/>
        <dbReference type="ChEBI" id="CHEBI:58223"/>
        <dbReference type="ChEBI" id="CHEBI:137748"/>
        <dbReference type="ChEBI" id="CHEBI:176338"/>
        <dbReference type="ChEBI" id="CHEBI:176343"/>
        <dbReference type="EC" id="2.4.1.182"/>
    </reaction>
</comment>
<evidence type="ECO:0000256" key="5">
    <source>
        <dbReference type="ARBA" id="ARBA00022556"/>
    </source>
</evidence>
<dbReference type="PANTHER" id="PTHR30372:SF4">
    <property type="entry name" value="LIPID-A-DISACCHARIDE SYNTHASE, MITOCHONDRIAL-RELATED"/>
    <property type="match status" value="1"/>
</dbReference>
<evidence type="ECO:0000256" key="6">
    <source>
        <dbReference type="ARBA" id="ARBA00022676"/>
    </source>
</evidence>
<dbReference type="AlphaFoldDB" id="A0A154BR62"/>
<dbReference type="InterPro" id="IPR003835">
    <property type="entry name" value="Glyco_trans_19"/>
</dbReference>
<protein>
    <recommendedName>
        <fullName evidence="3 10">Lipid-A-disaccharide synthase</fullName>
        <ecNumber evidence="2 10">2.4.1.182</ecNumber>
    </recommendedName>
</protein>
<accession>A0A154BR62</accession>
<dbReference type="NCBIfam" id="TIGR00215">
    <property type="entry name" value="lpxB"/>
    <property type="match status" value="1"/>
</dbReference>
<dbReference type="Gene3D" id="3.40.50.2000">
    <property type="entry name" value="Glycogen Phosphorylase B"/>
    <property type="match status" value="2"/>
</dbReference>
<dbReference type="UniPathway" id="UPA00973"/>
<organism evidence="11 12">
    <name type="scientific">Anaerosporomusa subterranea</name>
    <dbReference type="NCBI Taxonomy" id="1794912"/>
    <lineage>
        <taxon>Bacteria</taxon>
        <taxon>Bacillati</taxon>
        <taxon>Bacillota</taxon>
        <taxon>Negativicutes</taxon>
        <taxon>Acetonemataceae</taxon>
        <taxon>Anaerosporomusa</taxon>
    </lineage>
</organism>
<dbReference type="SUPFAM" id="SSF53756">
    <property type="entry name" value="UDP-Glycosyltransferase/glycogen phosphorylase"/>
    <property type="match status" value="1"/>
</dbReference>
<reference evidence="11 12" key="1">
    <citation type="submission" date="2016-02" db="EMBL/GenBank/DDBJ databases">
        <title>Anaerosporomusa subterraneum gen. nov., sp. nov., a spore-forming obligate anaerobe isolated from saprolite.</title>
        <authorList>
            <person name="Choi J.K."/>
            <person name="Shah M."/>
            <person name="Yee N."/>
        </authorList>
    </citation>
    <scope>NUCLEOTIDE SEQUENCE [LARGE SCALE GENOMIC DNA]</scope>
    <source>
        <strain evidence="11 12">RU4</strain>
    </source>
</reference>
<keyword evidence="12" id="KW-1185">Reference proteome</keyword>
<evidence type="ECO:0000256" key="8">
    <source>
        <dbReference type="ARBA" id="ARBA00023098"/>
    </source>
</evidence>
<dbReference type="EMBL" id="LSGP01000017">
    <property type="protein sequence ID" value="KYZ76379.1"/>
    <property type="molecule type" value="Genomic_DNA"/>
</dbReference>
<dbReference type="GO" id="GO:0008915">
    <property type="term" value="F:lipid-A-disaccharide synthase activity"/>
    <property type="evidence" value="ECO:0007669"/>
    <property type="project" value="UniProtKB-UniRule"/>
</dbReference>
<keyword evidence="4 10" id="KW-0444">Lipid biosynthesis</keyword>
<keyword evidence="8 10" id="KW-0443">Lipid metabolism</keyword>
<evidence type="ECO:0000256" key="4">
    <source>
        <dbReference type="ARBA" id="ARBA00022516"/>
    </source>
</evidence>
<dbReference type="Pfam" id="PF02684">
    <property type="entry name" value="LpxB"/>
    <property type="match status" value="1"/>
</dbReference>
<evidence type="ECO:0000256" key="10">
    <source>
        <dbReference type="HAMAP-Rule" id="MF_00392"/>
    </source>
</evidence>
<evidence type="ECO:0000256" key="1">
    <source>
        <dbReference type="ARBA" id="ARBA00002056"/>
    </source>
</evidence>
<keyword evidence="5 10" id="KW-0441">Lipid A biosynthesis</keyword>
<dbReference type="PANTHER" id="PTHR30372">
    <property type="entry name" value="LIPID-A-DISACCHARIDE SYNTHASE"/>
    <property type="match status" value="1"/>
</dbReference>
<dbReference type="EC" id="2.4.1.182" evidence="2 10"/>
<dbReference type="GO" id="GO:0009245">
    <property type="term" value="P:lipid A biosynthetic process"/>
    <property type="evidence" value="ECO:0007669"/>
    <property type="project" value="UniProtKB-UniRule"/>
</dbReference>
<evidence type="ECO:0000256" key="9">
    <source>
        <dbReference type="ARBA" id="ARBA00048975"/>
    </source>
</evidence>